<gene>
    <name evidence="1" type="ORF">ED208_05915</name>
</gene>
<proteinExistence type="predicted"/>
<evidence type="ECO:0000313" key="1">
    <source>
        <dbReference type="EMBL" id="ROH91906.1"/>
    </source>
</evidence>
<dbReference type="SUPFAM" id="SSF56935">
    <property type="entry name" value="Porins"/>
    <property type="match status" value="1"/>
</dbReference>
<dbReference type="InterPro" id="IPR018759">
    <property type="entry name" value="BBP2_2"/>
</dbReference>
<name>A0A3N0VGN0_9GAMM</name>
<dbReference type="InParanoid" id="A0A3N0VGN0"/>
<comment type="caution">
    <text evidence="1">The sequence shown here is derived from an EMBL/GenBank/DDBJ whole genome shotgun (WGS) entry which is preliminary data.</text>
</comment>
<reference evidence="1 2" key="1">
    <citation type="submission" date="2018-10" db="EMBL/GenBank/DDBJ databases">
        <authorList>
            <person name="Chen W.-M."/>
        </authorList>
    </citation>
    <scope>NUCLEOTIDE SEQUENCE [LARGE SCALE GENOMIC DNA]</scope>
    <source>
        <strain evidence="1 2">THS-13</strain>
    </source>
</reference>
<dbReference type="EMBL" id="RJVO01000002">
    <property type="protein sequence ID" value="ROH91906.1"/>
    <property type="molecule type" value="Genomic_DNA"/>
</dbReference>
<dbReference type="Pfam" id="PF10082">
    <property type="entry name" value="BBP2_2"/>
    <property type="match status" value="1"/>
</dbReference>
<keyword evidence="2" id="KW-1185">Reference proteome</keyword>
<accession>A0A3N0VGN0</accession>
<evidence type="ECO:0008006" key="3">
    <source>
        <dbReference type="Google" id="ProtNLM"/>
    </source>
</evidence>
<dbReference type="AlphaFoldDB" id="A0A3N0VGN0"/>
<evidence type="ECO:0000313" key="2">
    <source>
        <dbReference type="Proteomes" id="UP000282106"/>
    </source>
</evidence>
<organism evidence="1 2">
    <name type="scientific">Stagnimonas aquatica</name>
    <dbReference type="NCBI Taxonomy" id="2689987"/>
    <lineage>
        <taxon>Bacteria</taxon>
        <taxon>Pseudomonadati</taxon>
        <taxon>Pseudomonadota</taxon>
        <taxon>Gammaproteobacteria</taxon>
        <taxon>Nevskiales</taxon>
        <taxon>Nevskiaceae</taxon>
        <taxon>Stagnimonas</taxon>
    </lineage>
</organism>
<dbReference type="Proteomes" id="UP000282106">
    <property type="component" value="Unassembled WGS sequence"/>
</dbReference>
<sequence length="434" mass="48316">MAVGCRAGARQFPPGYLRTSHLEHQPVIVTRRQWGLAQPISLLAASLALVSLPALAQQPRLYQVGGGFLGGVTVEASAIQVENFFYEDSESVSANGYRVRPSASLTRTDSIGSLRLDGYGEYSDYDLRGSLDSNFDYGASARYDWRPLTKHSFDLAGGYQRGHDPAGLVRTEEGRPLFDQGEVDEWDQTRLSLTYGYGSPSSLARNELSVGVRNREYVTNRDATRFLNYDTLQLGYLLSYAYSPKTAFLFVLNNNAIDYEIPVRASGNRNLNELAVRTGVRWVATAKTSGDVQVGVRSVSLDGRARPSRQAFAWRANLEWVPTARSTLRLSTGESTSETYRNDTLYIDNKSYSLSWRQSWTSRLDTSVSTSYVESEFVGSGRKDETVNANLGIDYQVLTPLTLFADLSSRNRESTFNGLDYDAPQVRLGVRWTP</sequence>
<protein>
    <recommendedName>
        <fullName evidence="3">TIGR03016 family PEP-CTERM system-associated outer membrane protein</fullName>
    </recommendedName>
</protein>